<evidence type="ECO:0000256" key="1">
    <source>
        <dbReference type="SAM" id="MobiDB-lite"/>
    </source>
</evidence>
<dbReference type="Proteomes" id="UP000054097">
    <property type="component" value="Unassembled WGS sequence"/>
</dbReference>
<evidence type="ECO:0000313" key="3">
    <source>
        <dbReference type="Proteomes" id="UP000054097"/>
    </source>
</evidence>
<gene>
    <name evidence="2" type="ORF">M408DRAFT_8316</name>
</gene>
<organism evidence="2 3">
    <name type="scientific">Serendipita vermifera MAFF 305830</name>
    <dbReference type="NCBI Taxonomy" id="933852"/>
    <lineage>
        <taxon>Eukaryota</taxon>
        <taxon>Fungi</taxon>
        <taxon>Dikarya</taxon>
        <taxon>Basidiomycota</taxon>
        <taxon>Agaricomycotina</taxon>
        <taxon>Agaricomycetes</taxon>
        <taxon>Sebacinales</taxon>
        <taxon>Serendipitaceae</taxon>
        <taxon>Serendipita</taxon>
    </lineage>
</organism>
<feature type="region of interest" description="Disordered" evidence="1">
    <location>
        <begin position="66"/>
        <end position="87"/>
    </location>
</feature>
<name>A0A0C2WSZ6_SERVB</name>
<dbReference type="AlphaFoldDB" id="A0A0C2WSZ6"/>
<dbReference type="HOGENOM" id="CLU_963666_0_0_1"/>
<sequence length="289" mass="33473">MPICFSAPTRDSNKVVMEILEWTLKQFKLRNQYKVVVEREHTHEWKESERSILQIAFQDLENVRKQHMRQSSVPERNRDEETDQAEKDTKEFRVMVNKQFLNNHGEIKVYQMQRPDEAPYKIKGSYLRNCPIKLVTHTLLAETLEIPSCEAVLDFLKPQFGGLNGELWERRTGRHGLTRDKLSWTYISREEHVDGCDLDVVLRHPWSQTDYVIILTAQEGRDVPRVVERPFTLNICGNPTGSCSKGHSIWRLNGNSLEETRITAGSDISNGIISIGAPQRTSLNVICWQ</sequence>
<reference evidence="2 3" key="1">
    <citation type="submission" date="2014-04" db="EMBL/GenBank/DDBJ databases">
        <authorList>
            <consortium name="DOE Joint Genome Institute"/>
            <person name="Kuo A."/>
            <person name="Zuccaro A."/>
            <person name="Kohler A."/>
            <person name="Nagy L.G."/>
            <person name="Floudas D."/>
            <person name="Copeland A."/>
            <person name="Barry K.W."/>
            <person name="Cichocki N."/>
            <person name="Veneault-Fourrey C."/>
            <person name="LaButti K."/>
            <person name="Lindquist E.A."/>
            <person name="Lipzen A."/>
            <person name="Lundell T."/>
            <person name="Morin E."/>
            <person name="Murat C."/>
            <person name="Sun H."/>
            <person name="Tunlid A."/>
            <person name="Henrissat B."/>
            <person name="Grigoriev I.V."/>
            <person name="Hibbett D.S."/>
            <person name="Martin F."/>
            <person name="Nordberg H.P."/>
            <person name="Cantor M.N."/>
            <person name="Hua S.X."/>
        </authorList>
    </citation>
    <scope>NUCLEOTIDE SEQUENCE [LARGE SCALE GENOMIC DNA]</scope>
    <source>
        <strain evidence="2 3">MAFF 305830</strain>
    </source>
</reference>
<proteinExistence type="predicted"/>
<accession>A0A0C2WSZ6</accession>
<reference evidence="3" key="2">
    <citation type="submission" date="2015-01" db="EMBL/GenBank/DDBJ databases">
        <title>Evolutionary Origins and Diversification of the Mycorrhizal Mutualists.</title>
        <authorList>
            <consortium name="DOE Joint Genome Institute"/>
            <consortium name="Mycorrhizal Genomics Consortium"/>
            <person name="Kohler A."/>
            <person name="Kuo A."/>
            <person name="Nagy L.G."/>
            <person name="Floudas D."/>
            <person name="Copeland A."/>
            <person name="Barry K.W."/>
            <person name="Cichocki N."/>
            <person name="Veneault-Fourrey C."/>
            <person name="LaButti K."/>
            <person name="Lindquist E.A."/>
            <person name="Lipzen A."/>
            <person name="Lundell T."/>
            <person name="Morin E."/>
            <person name="Murat C."/>
            <person name="Riley R."/>
            <person name="Ohm R."/>
            <person name="Sun H."/>
            <person name="Tunlid A."/>
            <person name="Henrissat B."/>
            <person name="Grigoriev I.V."/>
            <person name="Hibbett D.S."/>
            <person name="Martin F."/>
        </authorList>
    </citation>
    <scope>NUCLEOTIDE SEQUENCE [LARGE SCALE GENOMIC DNA]</scope>
    <source>
        <strain evidence="3">MAFF 305830</strain>
    </source>
</reference>
<feature type="compositionally biased region" description="Basic and acidic residues" evidence="1">
    <location>
        <begin position="75"/>
        <end position="87"/>
    </location>
</feature>
<protein>
    <submittedName>
        <fullName evidence="2">Uncharacterized protein</fullName>
    </submittedName>
</protein>
<dbReference type="EMBL" id="KN824289">
    <property type="protein sequence ID" value="KIM29258.1"/>
    <property type="molecule type" value="Genomic_DNA"/>
</dbReference>
<evidence type="ECO:0000313" key="2">
    <source>
        <dbReference type="EMBL" id="KIM29258.1"/>
    </source>
</evidence>
<keyword evidence="3" id="KW-1185">Reference proteome</keyword>